<feature type="transmembrane region" description="Helical" evidence="10">
    <location>
        <begin position="269"/>
        <end position="289"/>
    </location>
</feature>
<evidence type="ECO:0000256" key="8">
    <source>
        <dbReference type="ARBA" id="ARBA00022989"/>
    </source>
</evidence>
<dbReference type="InterPro" id="IPR007315">
    <property type="entry name" value="PIG-V/Gpi18"/>
</dbReference>
<name>A0A1X7IKI4_9CORY</name>
<keyword evidence="5" id="KW-0808">Transferase</keyword>
<keyword evidence="3" id="KW-0337">GPI-anchor biosynthesis</keyword>
<sequence>MTASQPRFRLLIDAAFIFLVGAVFRVLLLGVMARANDDSVDGLLGKWDAQYYLAIAEYGYFEAPVTTDVPVHHRTLAFFPGFPLLVRAVHQLTGLDFVTAAILVNLLAGVAMTAGAMTIALRMGADRWGRAAAGILVSAAPMSITFSMPYTEALFGALAFWALVALIDRRWGWAAGLILLLGGTRLTAVALIAVFGLLVLLRARREWRAWACLAATPWLLIGHVAWASWHTREAGGYFGIQAQGWHSGFDFGAATVRWVWEVLTTGTDAGYFLTIAVMLVSVAALIAAWGRGPAVVWWFAAILMATVLLSDGIMHSRPRLLLPAVILMLPWGLWVVDRLPRWGSALAGVAWVVFGAWYSAYMLAVFDWAI</sequence>
<feature type="transmembrane region" description="Helical" evidence="10">
    <location>
        <begin position="320"/>
        <end position="336"/>
    </location>
</feature>
<protein>
    <recommendedName>
        <fullName evidence="13">Mannosyltransferase (PIG-V)</fullName>
    </recommendedName>
</protein>
<evidence type="ECO:0000256" key="6">
    <source>
        <dbReference type="ARBA" id="ARBA00022692"/>
    </source>
</evidence>
<proteinExistence type="predicted"/>
<keyword evidence="8 10" id="KW-1133">Transmembrane helix</keyword>
<feature type="transmembrane region" description="Helical" evidence="10">
    <location>
        <begin position="295"/>
        <end position="313"/>
    </location>
</feature>
<feature type="transmembrane region" description="Helical" evidence="10">
    <location>
        <begin position="174"/>
        <end position="201"/>
    </location>
</feature>
<feature type="transmembrane region" description="Helical" evidence="10">
    <location>
        <begin position="207"/>
        <end position="229"/>
    </location>
</feature>
<dbReference type="EMBL" id="FXAR01000002">
    <property type="protein sequence ID" value="SMG15462.1"/>
    <property type="molecule type" value="Genomic_DNA"/>
</dbReference>
<evidence type="ECO:0000256" key="1">
    <source>
        <dbReference type="ARBA" id="ARBA00004477"/>
    </source>
</evidence>
<evidence type="ECO:0000256" key="2">
    <source>
        <dbReference type="ARBA" id="ARBA00004687"/>
    </source>
</evidence>
<dbReference type="PANTHER" id="PTHR12468">
    <property type="entry name" value="GPI MANNOSYLTRANSFERASE 2"/>
    <property type="match status" value="1"/>
</dbReference>
<keyword evidence="6 10" id="KW-0812">Transmembrane</keyword>
<evidence type="ECO:0008006" key="13">
    <source>
        <dbReference type="Google" id="ProtNLM"/>
    </source>
</evidence>
<feature type="transmembrane region" description="Helical" evidence="10">
    <location>
        <begin position="128"/>
        <end position="144"/>
    </location>
</feature>
<dbReference type="GO" id="GO:0000009">
    <property type="term" value="F:alpha-1,6-mannosyltransferase activity"/>
    <property type="evidence" value="ECO:0007669"/>
    <property type="project" value="InterPro"/>
</dbReference>
<dbReference type="AlphaFoldDB" id="A0A1X7IKI4"/>
<keyword evidence="7" id="KW-0256">Endoplasmic reticulum</keyword>
<evidence type="ECO:0000313" key="11">
    <source>
        <dbReference type="EMBL" id="SMG15462.1"/>
    </source>
</evidence>
<keyword evidence="4" id="KW-0328">Glycosyltransferase</keyword>
<dbReference type="PANTHER" id="PTHR12468:SF2">
    <property type="entry name" value="GPI MANNOSYLTRANSFERASE 2"/>
    <property type="match status" value="1"/>
</dbReference>
<comment type="pathway">
    <text evidence="2">Glycolipid biosynthesis; glycosylphosphatidylinositol-anchor biosynthesis.</text>
</comment>
<evidence type="ECO:0000256" key="3">
    <source>
        <dbReference type="ARBA" id="ARBA00022502"/>
    </source>
</evidence>
<keyword evidence="12" id="KW-1185">Reference proteome</keyword>
<evidence type="ECO:0000256" key="4">
    <source>
        <dbReference type="ARBA" id="ARBA00022676"/>
    </source>
</evidence>
<feature type="transmembrane region" description="Helical" evidence="10">
    <location>
        <begin position="97"/>
        <end position="121"/>
    </location>
</feature>
<evidence type="ECO:0000313" key="12">
    <source>
        <dbReference type="Proteomes" id="UP000193309"/>
    </source>
</evidence>
<dbReference type="GO" id="GO:0006506">
    <property type="term" value="P:GPI anchor biosynthetic process"/>
    <property type="evidence" value="ECO:0007669"/>
    <property type="project" value="UniProtKB-UniPathway"/>
</dbReference>
<gene>
    <name evidence="11" type="ORF">SAMN06295981_0747</name>
</gene>
<reference evidence="12" key="1">
    <citation type="submission" date="2017-04" db="EMBL/GenBank/DDBJ databases">
        <authorList>
            <person name="Varghese N."/>
            <person name="Submissions S."/>
        </authorList>
    </citation>
    <scope>NUCLEOTIDE SEQUENCE [LARGE SCALE GENOMIC DNA]</scope>
    <source>
        <strain evidence="12">VDS</strain>
    </source>
</reference>
<dbReference type="UniPathway" id="UPA00196"/>
<accession>A0A1X7IKI4</accession>
<keyword evidence="9 10" id="KW-0472">Membrane</keyword>
<dbReference type="STRING" id="1610489.SAMN06295981_0747"/>
<evidence type="ECO:0000256" key="5">
    <source>
        <dbReference type="ARBA" id="ARBA00022679"/>
    </source>
</evidence>
<dbReference type="GO" id="GO:0016020">
    <property type="term" value="C:membrane"/>
    <property type="evidence" value="ECO:0007669"/>
    <property type="project" value="GOC"/>
</dbReference>
<feature type="transmembrane region" description="Helical" evidence="10">
    <location>
        <begin position="12"/>
        <end position="33"/>
    </location>
</feature>
<evidence type="ECO:0000256" key="10">
    <source>
        <dbReference type="SAM" id="Phobius"/>
    </source>
</evidence>
<comment type="subcellular location">
    <subcellularLocation>
        <location evidence="1">Endoplasmic reticulum membrane</location>
        <topology evidence="1">Multi-pass membrane protein</topology>
    </subcellularLocation>
</comment>
<dbReference type="RefSeq" id="WP_240309123.1">
    <property type="nucleotide sequence ID" value="NZ_FXAR01000002.1"/>
</dbReference>
<organism evidence="11 12">
    <name type="scientific">Corynebacterium pollutisoli</name>
    <dbReference type="NCBI Taxonomy" id="1610489"/>
    <lineage>
        <taxon>Bacteria</taxon>
        <taxon>Bacillati</taxon>
        <taxon>Actinomycetota</taxon>
        <taxon>Actinomycetes</taxon>
        <taxon>Mycobacteriales</taxon>
        <taxon>Corynebacteriaceae</taxon>
        <taxon>Corynebacterium</taxon>
    </lineage>
</organism>
<evidence type="ECO:0000256" key="7">
    <source>
        <dbReference type="ARBA" id="ARBA00022824"/>
    </source>
</evidence>
<dbReference type="Proteomes" id="UP000193309">
    <property type="component" value="Unassembled WGS sequence"/>
</dbReference>
<feature type="transmembrane region" description="Helical" evidence="10">
    <location>
        <begin position="342"/>
        <end position="366"/>
    </location>
</feature>
<dbReference type="GO" id="GO:0004376">
    <property type="term" value="F:GPI mannosyltransferase activity"/>
    <property type="evidence" value="ECO:0007669"/>
    <property type="project" value="InterPro"/>
</dbReference>
<evidence type="ECO:0000256" key="9">
    <source>
        <dbReference type="ARBA" id="ARBA00023136"/>
    </source>
</evidence>